<comment type="caution">
    <text evidence="1">The sequence shown here is derived from an EMBL/GenBank/DDBJ whole genome shotgun (WGS) entry which is preliminary data.</text>
</comment>
<reference evidence="1" key="1">
    <citation type="submission" date="2021-10" db="EMBL/GenBank/DDBJ databases">
        <title>De novo Genome Assembly of Clathrus columnatus (Basidiomycota, Fungi) Using Illumina and Nanopore Sequence Data.</title>
        <authorList>
            <person name="Ogiso-Tanaka E."/>
            <person name="Itagaki H."/>
            <person name="Hosoya T."/>
            <person name="Hosaka K."/>
        </authorList>
    </citation>
    <scope>NUCLEOTIDE SEQUENCE</scope>
    <source>
        <strain evidence="1">MO-923</strain>
    </source>
</reference>
<dbReference type="AlphaFoldDB" id="A0AAV5AC88"/>
<dbReference type="Proteomes" id="UP001050691">
    <property type="component" value="Unassembled WGS sequence"/>
</dbReference>
<name>A0AAV5AC88_9AGAM</name>
<proteinExistence type="predicted"/>
<organism evidence="1 2">
    <name type="scientific">Clathrus columnatus</name>
    <dbReference type="NCBI Taxonomy" id="1419009"/>
    <lineage>
        <taxon>Eukaryota</taxon>
        <taxon>Fungi</taxon>
        <taxon>Dikarya</taxon>
        <taxon>Basidiomycota</taxon>
        <taxon>Agaricomycotina</taxon>
        <taxon>Agaricomycetes</taxon>
        <taxon>Phallomycetidae</taxon>
        <taxon>Phallales</taxon>
        <taxon>Clathraceae</taxon>
        <taxon>Clathrus</taxon>
    </lineage>
</organism>
<dbReference type="SUPFAM" id="SSF52047">
    <property type="entry name" value="RNI-like"/>
    <property type="match status" value="1"/>
</dbReference>
<gene>
    <name evidence="1" type="ORF">Clacol_004991</name>
</gene>
<dbReference type="Gene3D" id="3.80.10.10">
    <property type="entry name" value="Ribonuclease Inhibitor"/>
    <property type="match status" value="1"/>
</dbReference>
<evidence type="ECO:0000313" key="2">
    <source>
        <dbReference type="Proteomes" id="UP001050691"/>
    </source>
</evidence>
<sequence length="389" mass="44672">MRLPFDADIDISVDHSYQGPYTLALLWSYELLGKALRQMINLKAFEWLYPESLLFDVNSDVIQPFSNQGSSPKQIEGLGLVTAADTFDSGKSVISFIRTCHELKYLKLQTNDQALVGDLMSLCRWPKLQVLNLDIADDPSEPPTEECIRDFIAYHSSLVSLTWYISLHMNDLPLPILSFNSLPHLVAVDGSADDIWPIILSPCTPPRPLEKITRFPTAAEFWSRPERSFQSISKSSLRIVAIAVKQVSQLTELAAHFPNIECINLTGSEIYQQSITWDDEAPDAVKKALTSLSSFTNLRVILGFRFWDYREPEEMRETPRRREYFRWVHTLLPRLEFCSVGFRDGIEFIREGNDVSWKWFGLPSSSGEYARSNRERDFTIREERDQFAS</sequence>
<dbReference type="InterPro" id="IPR032675">
    <property type="entry name" value="LRR_dom_sf"/>
</dbReference>
<evidence type="ECO:0000313" key="1">
    <source>
        <dbReference type="EMBL" id="GJJ10763.1"/>
    </source>
</evidence>
<dbReference type="EMBL" id="BPWL01000005">
    <property type="protein sequence ID" value="GJJ10763.1"/>
    <property type="molecule type" value="Genomic_DNA"/>
</dbReference>
<keyword evidence="2" id="KW-1185">Reference proteome</keyword>
<accession>A0AAV5AC88</accession>
<protein>
    <submittedName>
        <fullName evidence="1">Uncharacterized protein</fullName>
    </submittedName>
</protein>